<reference evidence="9 10" key="1">
    <citation type="journal article" date="2023" name="Commun. Biol.">
        <title>Reorganization of the ancestral sex-determining regions during the evolution of trioecy in Pleodorina starrii.</title>
        <authorList>
            <person name="Takahashi K."/>
            <person name="Suzuki S."/>
            <person name="Kawai-Toyooka H."/>
            <person name="Yamamoto K."/>
            <person name="Hamaji T."/>
            <person name="Ootsuki R."/>
            <person name="Yamaguchi H."/>
            <person name="Kawachi M."/>
            <person name="Higashiyama T."/>
            <person name="Nozaki H."/>
        </authorList>
    </citation>
    <scope>NUCLEOTIDE SEQUENCE [LARGE SCALE GENOMIC DNA]</scope>
    <source>
        <strain evidence="9 10">NIES-4479</strain>
    </source>
</reference>
<evidence type="ECO:0000256" key="3">
    <source>
        <dbReference type="ARBA" id="ARBA00012715"/>
    </source>
</evidence>
<dbReference type="InterPro" id="IPR043133">
    <property type="entry name" value="GTP-CH-I_C/QueF"/>
</dbReference>
<feature type="domain" description="GTP cyclohydrolase I" evidence="8">
    <location>
        <begin position="626"/>
        <end position="679"/>
    </location>
</feature>
<dbReference type="GO" id="GO:0005525">
    <property type="term" value="F:GTP binding"/>
    <property type="evidence" value="ECO:0007669"/>
    <property type="project" value="TreeGrafter"/>
</dbReference>
<comment type="similarity">
    <text evidence="2">Belongs to the GTP cyclohydrolase I family.</text>
</comment>
<dbReference type="GO" id="GO:0046654">
    <property type="term" value="P:tetrahydrofolate biosynthetic process"/>
    <property type="evidence" value="ECO:0007669"/>
    <property type="project" value="InterPro"/>
</dbReference>
<dbReference type="SUPFAM" id="SSF55620">
    <property type="entry name" value="Tetrahydrobiopterin biosynthesis enzymes-like"/>
    <property type="match status" value="3"/>
</dbReference>
<dbReference type="InterPro" id="IPR001474">
    <property type="entry name" value="GTP_CycHdrlase_I"/>
</dbReference>
<sequence length="683" mass="70309">MCSENSNSTHTPNCQLIANMAPVPRDRDKLSRMEQAVRVLIHGLGEDLDREGLRDTPKRVAKALLDCTQGYHQDTSSTLGTALFHEPIVHQGGEGVVVVRDIDFASTSEETLLPFHGRCHVAYRPKDGVVLGLSKLARLTKQYAKRLQTQERLAAAVALALQQSLECHGVAVVLHARHLSNSSAPEERTNACVSGVFASKGSAELEELLALLDLEDLPAATITNLDRNPPSCLLAHQHPLPGAAAAASAAASADPGVPAPGTPDPSEKDTDGDSDDLVLEAPCCCEEMEAAVQQLLVELGEEPNRPGLAGASRRYVMSLLASTSGYHMQPPTPQAADHLKQQQQQLEVQQQQREAQRGAGMSGLACAAGGEGGLAAGGVAAAADVCSRPRCCGVAGSTGQGASAGRGACGHHHHAGSSGRGGGCLGATQPAAPAGLTSSLNGLGRSRTATDPAAAAAAGGASGLCAHAASCRSPSQPPPPQQQQQQPLSGRAPEAAGDEVALASGPLRGAVTLRMPFASQCEHHMLPFYGNLMVSYLPGAAEGVGVTRAAVEQVVTMFTQRLQVQERITHQVADAVEAMLLGRRSCDSAPQTVAAAAADASACVAAERCGTAAGSAAGFAAGAEAEAAAAAGVMVVCDAAHMCMVARGVENHSGSTTTFAVRGAFASRPELRRAVLRLFREQQ</sequence>
<dbReference type="GO" id="GO:0003934">
    <property type="term" value="F:GTP cyclohydrolase I activity"/>
    <property type="evidence" value="ECO:0007669"/>
    <property type="project" value="UniProtKB-EC"/>
</dbReference>
<dbReference type="EMBL" id="BRXU01000005">
    <property type="protein sequence ID" value="GLC52011.1"/>
    <property type="molecule type" value="Genomic_DNA"/>
</dbReference>
<accession>A0A9W6BIB6</accession>
<dbReference type="AlphaFoldDB" id="A0A9W6BIB6"/>
<evidence type="ECO:0000256" key="6">
    <source>
        <dbReference type="ARBA" id="ARBA00030854"/>
    </source>
</evidence>
<dbReference type="PANTHER" id="PTHR11109:SF7">
    <property type="entry name" value="GTP CYCLOHYDROLASE 1"/>
    <property type="match status" value="1"/>
</dbReference>
<feature type="domain" description="GTP cyclohydrolase I" evidence="8">
    <location>
        <begin position="33"/>
        <end position="183"/>
    </location>
</feature>
<name>A0A9W6BIB6_9CHLO</name>
<evidence type="ECO:0000256" key="5">
    <source>
        <dbReference type="ARBA" id="ARBA00022801"/>
    </source>
</evidence>
<dbReference type="InterPro" id="IPR020602">
    <property type="entry name" value="GTP_CycHdrlase_I_dom"/>
</dbReference>
<dbReference type="Proteomes" id="UP001165080">
    <property type="component" value="Unassembled WGS sequence"/>
</dbReference>
<evidence type="ECO:0000259" key="8">
    <source>
        <dbReference type="Pfam" id="PF01227"/>
    </source>
</evidence>
<protein>
    <recommendedName>
        <fullName evidence="4">GTP cyclohydrolase 1</fullName>
        <ecNumber evidence="3">3.5.4.16</ecNumber>
    </recommendedName>
    <alternativeName>
        <fullName evidence="6">GTP cyclohydrolase I</fullName>
    </alternativeName>
</protein>
<keyword evidence="10" id="KW-1185">Reference proteome</keyword>
<dbReference type="Gene3D" id="3.30.1130.10">
    <property type="match status" value="2"/>
</dbReference>
<proteinExistence type="inferred from homology"/>
<comment type="caution">
    <text evidence="9">The sequence shown here is derived from an EMBL/GenBank/DDBJ whole genome shotgun (WGS) entry which is preliminary data.</text>
</comment>
<organism evidence="9 10">
    <name type="scientific">Pleodorina starrii</name>
    <dbReference type="NCBI Taxonomy" id="330485"/>
    <lineage>
        <taxon>Eukaryota</taxon>
        <taxon>Viridiplantae</taxon>
        <taxon>Chlorophyta</taxon>
        <taxon>core chlorophytes</taxon>
        <taxon>Chlorophyceae</taxon>
        <taxon>CS clade</taxon>
        <taxon>Chlamydomonadales</taxon>
        <taxon>Volvocaceae</taxon>
        <taxon>Pleodorina</taxon>
    </lineage>
</organism>
<comment type="pathway">
    <text evidence="1">Cofactor biosynthesis; 7,8-dihydroneopterin triphosphate biosynthesis; 7,8-dihydroneopterin triphosphate from GTP: step 1/1.</text>
</comment>
<evidence type="ECO:0000256" key="7">
    <source>
        <dbReference type="SAM" id="MobiDB-lite"/>
    </source>
</evidence>
<feature type="compositionally biased region" description="Low complexity" evidence="7">
    <location>
        <begin position="341"/>
        <end position="356"/>
    </location>
</feature>
<evidence type="ECO:0000256" key="4">
    <source>
        <dbReference type="ARBA" id="ARBA00017272"/>
    </source>
</evidence>
<evidence type="ECO:0000256" key="2">
    <source>
        <dbReference type="ARBA" id="ARBA00008085"/>
    </source>
</evidence>
<keyword evidence="5" id="KW-0378">Hydrolase</keyword>
<dbReference type="Pfam" id="PF01227">
    <property type="entry name" value="GTP_cyclohydroI"/>
    <property type="match status" value="3"/>
</dbReference>
<feature type="region of interest" description="Disordered" evidence="7">
    <location>
        <begin position="325"/>
        <end position="356"/>
    </location>
</feature>
<feature type="region of interest" description="Disordered" evidence="7">
    <location>
        <begin position="402"/>
        <end position="426"/>
    </location>
</feature>
<evidence type="ECO:0000313" key="9">
    <source>
        <dbReference type="EMBL" id="GLC52011.1"/>
    </source>
</evidence>
<gene>
    <name evidence="9" type="primary">PLEST003966</name>
    <name evidence="9" type="ORF">PLESTB_000572700</name>
</gene>
<dbReference type="GO" id="GO:0005737">
    <property type="term" value="C:cytoplasm"/>
    <property type="evidence" value="ECO:0007669"/>
    <property type="project" value="TreeGrafter"/>
</dbReference>
<feature type="domain" description="GTP cyclohydrolase I" evidence="8">
    <location>
        <begin position="514"/>
        <end position="580"/>
    </location>
</feature>
<feature type="region of interest" description="Disordered" evidence="7">
    <location>
        <begin position="468"/>
        <end position="496"/>
    </location>
</feature>
<dbReference type="PANTHER" id="PTHR11109">
    <property type="entry name" value="GTP CYCLOHYDROLASE I"/>
    <property type="match status" value="1"/>
</dbReference>
<dbReference type="Gene3D" id="1.10.286.10">
    <property type="match status" value="2"/>
</dbReference>
<dbReference type="EC" id="3.5.4.16" evidence="3"/>
<dbReference type="InterPro" id="IPR043134">
    <property type="entry name" value="GTP-CH-I_N"/>
</dbReference>
<evidence type="ECO:0000256" key="1">
    <source>
        <dbReference type="ARBA" id="ARBA00005080"/>
    </source>
</evidence>
<dbReference type="GO" id="GO:0008270">
    <property type="term" value="F:zinc ion binding"/>
    <property type="evidence" value="ECO:0007669"/>
    <property type="project" value="TreeGrafter"/>
</dbReference>
<evidence type="ECO:0000313" key="10">
    <source>
        <dbReference type="Proteomes" id="UP001165080"/>
    </source>
</evidence>
<dbReference type="GO" id="GO:0006729">
    <property type="term" value="P:tetrahydrobiopterin biosynthetic process"/>
    <property type="evidence" value="ECO:0007669"/>
    <property type="project" value="TreeGrafter"/>
</dbReference>
<feature type="region of interest" description="Disordered" evidence="7">
    <location>
        <begin position="245"/>
        <end position="277"/>
    </location>
</feature>